<dbReference type="PANTHER" id="PTHR11113">
    <property type="entry name" value="N-ACETYLGLUCOSAMINE-6-PHOSPHATE DEACETYLASE"/>
    <property type="match status" value="1"/>
</dbReference>
<dbReference type="GO" id="GO:0008448">
    <property type="term" value="F:N-acetylglucosamine-6-phosphate deacetylase activity"/>
    <property type="evidence" value="ECO:0007669"/>
    <property type="project" value="TreeGrafter"/>
</dbReference>
<proteinExistence type="inferred from homology"/>
<sequence length="342" mass="35566">MQSEGLFDLQVNGYAGVDFNDVGLTAQAMDTALEAMLHDGVTGCLPTLITATPAKLLERFAALDAAVRDSRLGPVMVPGYHLEGPFLNASDGYHGCHPRAAMTDPVATLPGELEARLSRPILLLTIAPERTGAIPAIRHWSGLGKTVAVAHSAAGFEVIRAAADAGLTLSTHLGNGLPQMLPKLDNTLLAQLAEPRLTACLIADGIHIPKEALRALIALKGPKNCILVSDAVVAAAMPAGAYSFAGMEVHLQDDGRVLQPSGSGLAGSALRLDQAVRNLADWSISTPQEAAAMAGSAARAALCRSLTYHGISLDPGLLNWSEALEPNVAKMPTIDTKPGFGT</sequence>
<comment type="similarity">
    <text evidence="1">Belongs to the metallo-dependent hydrolases superfamily. NagA family.</text>
</comment>
<keyword evidence="2" id="KW-0378">Hydrolase</keyword>
<evidence type="ECO:0000256" key="1">
    <source>
        <dbReference type="ARBA" id="ARBA00010716"/>
    </source>
</evidence>
<evidence type="ECO:0000256" key="2">
    <source>
        <dbReference type="ARBA" id="ARBA00022801"/>
    </source>
</evidence>
<reference evidence="3 4" key="1">
    <citation type="submission" date="2017-12" db="EMBL/GenBank/DDBJ databases">
        <authorList>
            <person name="Hurst M.R.H."/>
        </authorList>
    </citation>
    <scope>NUCLEOTIDE SEQUENCE [LARGE SCALE GENOMIC DNA]</scope>
    <source>
        <strain evidence="3 4">BM15</strain>
    </source>
</reference>
<dbReference type="Gene3D" id="3.20.20.140">
    <property type="entry name" value="Metal-dependent hydrolases"/>
    <property type="match status" value="1"/>
</dbReference>
<evidence type="ECO:0000313" key="4">
    <source>
        <dbReference type="Proteomes" id="UP000233742"/>
    </source>
</evidence>
<evidence type="ECO:0000313" key="3">
    <source>
        <dbReference type="EMBL" id="AUH35247.1"/>
    </source>
</evidence>
<accession>A0A2K9EP39</accession>
<gene>
    <name evidence="3" type="ORF">CUV01_06125</name>
</gene>
<dbReference type="SUPFAM" id="SSF51556">
    <property type="entry name" value="Metallo-dependent hydrolases"/>
    <property type="match status" value="1"/>
</dbReference>
<dbReference type="AlphaFoldDB" id="A0A2K9EP39"/>
<keyword evidence="4" id="KW-1185">Reference proteome</keyword>
<dbReference type="InterPro" id="IPR032466">
    <property type="entry name" value="Metal_Hydrolase"/>
</dbReference>
<dbReference type="RefSeq" id="WP_101461899.1">
    <property type="nucleotide sequence ID" value="NZ_CP025408.1"/>
</dbReference>
<dbReference type="EMBL" id="CP025408">
    <property type="protein sequence ID" value="AUH35247.1"/>
    <property type="molecule type" value="Genomic_DNA"/>
</dbReference>
<dbReference type="PANTHER" id="PTHR11113:SF14">
    <property type="entry name" value="N-ACETYLGLUCOSAMINE-6-PHOSPHATE DEACETYLASE"/>
    <property type="match status" value="1"/>
</dbReference>
<name>A0A2K9EP39_9RHOB</name>
<dbReference type="GO" id="GO:0006046">
    <property type="term" value="P:N-acetylglucosamine catabolic process"/>
    <property type="evidence" value="ECO:0007669"/>
    <property type="project" value="TreeGrafter"/>
</dbReference>
<protein>
    <submittedName>
        <fullName evidence="3">N-acetylglucosamine-6-phosphate deacetylase</fullName>
    </submittedName>
</protein>
<dbReference type="Proteomes" id="UP000233742">
    <property type="component" value="Chromosome"/>
</dbReference>
<organism evidence="3 4">
    <name type="scientific">Paracoccus tegillarcae</name>
    <dbReference type="NCBI Taxonomy" id="1529068"/>
    <lineage>
        <taxon>Bacteria</taxon>
        <taxon>Pseudomonadati</taxon>
        <taxon>Pseudomonadota</taxon>
        <taxon>Alphaproteobacteria</taxon>
        <taxon>Rhodobacterales</taxon>
        <taxon>Paracoccaceae</taxon>
        <taxon>Paracoccus</taxon>
    </lineage>
</organism>
<dbReference type="KEGG" id="paro:CUV01_06125"/>
<dbReference type="OrthoDB" id="9776488at2"/>